<dbReference type="InterPro" id="IPR013078">
    <property type="entry name" value="His_Pase_superF_clade-1"/>
</dbReference>
<comment type="caution">
    <text evidence="1">The sequence shown here is derived from an EMBL/GenBank/DDBJ whole genome shotgun (WGS) entry which is preliminary data.</text>
</comment>
<name>A0A917DAQ6_9HYPH</name>
<sequence length="131" mass="13781">MIAAEAAAVDVVLCSTSARTRQTLDALQPHLGAHARIVFCDSLYEQGAEAYRQEVINCGAARVALVIGHNPSIEEFALDLAGDGDPASLALLREGMPTAALATLSFATGLDAIKPGSAFLHRLLRPRDLEA</sequence>
<dbReference type="Proteomes" id="UP000613160">
    <property type="component" value="Unassembled WGS sequence"/>
</dbReference>
<protein>
    <recommendedName>
        <fullName evidence="3">Phosphohistidine phosphatase</fullName>
    </recommendedName>
</protein>
<dbReference type="Gene3D" id="3.40.50.1240">
    <property type="entry name" value="Phosphoglycerate mutase-like"/>
    <property type="match status" value="1"/>
</dbReference>
<dbReference type="AlphaFoldDB" id="A0A917DAQ6"/>
<dbReference type="SUPFAM" id="SSF53254">
    <property type="entry name" value="Phosphoglycerate mutase-like"/>
    <property type="match status" value="1"/>
</dbReference>
<dbReference type="CDD" id="cd07067">
    <property type="entry name" value="HP_PGM_like"/>
    <property type="match status" value="1"/>
</dbReference>
<organism evidence="1 2">
    <name type="scientific">Aureimonas glaciei</name>
    <dbReference type="NCBI Taxonomy" id="1776957"/>
    <lineage>
        <taxon>Bacteria</taxon>
        <taxon>Pseudomonadati</taxon>
        <taxon>Pseudomonadota</taxon>
        <taxon>Alphaproteobacteria</taxon>
        <taxon>Hyphomicrobiales</taxon>
        <taxon>Aurantimonadaceae</taxon>
        <taxon>Aureimonas</taxon>
    </lineage>
</organism>
<reference evidence="1" key="2">
    <citation type="submission" date="2020-09" db="EMBL/GenBank/DDBJ databases">
        <authorList>
            <person name="Sun Q."/>
            <person name="Zhou Y."/>
        </authorList>
    </citation>
    <scope>NUCLEOTIDE SEQUENCE</scope>
    <source>
        <strain evidence="1">CGMCC 1.15493</strain>
    </source>
</reference>
<dbReference type="EMBL" id="BMJJ01000004">
    <property type="protein sequence ID" value="GGD18124.1"/>
    <property type="molecule type" value="Genomic_DNA"/>
</dbReference>
<keyword evidence="2" id="KW-1185">Reference proteome</keyword>
<proteinExistence type="predicted"/>
<reference evidence="1" key="1">
    <citation type="journal article" date="2014" name="Int. J. Syst. Evol. Microbiol.">
        <title>Complete genome sequence of Corynebacterium casei LMG S-19264T (=DSM 44701T), isolated from a smear-ripened cheese.</title>
        <authorList>
            <consortium name="US DOE Joint Genome Institute (JGI-PGF)"/>
            <person name="Walter F."/>
            <person name="Albersmeier A."/>
            <person name="Kalinowski J."/>
            <person name="Ruckert C."/>
        </authorList>
    </citation>
    <scope>NUCLEOTIDE SEQUENCE</scope>
    <source>
        <strain evidence="1">CGMCC 1.15493</strain>
    </source>
</reference>
<gene>
    <name evidence="1" type="ORF">GCM10011335_21250</name>
</gene>
<evidence type="ECO:0000313" key="2">
    <source>
        <dbReference type="Proteomes" id="UP000613160"/>
    </source>
</evidence>
<dbReference type="InterPro" id="IPR029033">
    <property type="entry name" value="His_PPase_superfam"/>
</dbReference>
<evidence type="ECO:0000313" key="1">
    <source>
        <dbReference type="EMBL" id="GGD18124.1"/>
    </source>
</evidence>
<accession>A0A917DAQ6</accession>
<evidence type="ECO:0008006" key="3">
    <source>
        <dbReference type="Google" id="ProtNLM"/>
    </source>
</evidence>